<reference evidence="2" key="2">
    <citation type="submission" date="2021-08" db="EMBL/GenBank/DDBJ databases">
        <authorList>
            <person name="Tani A."/>
            <person name="Ola A."/>
            <person name="Ogura Y."/>
            <person name="Katsura K."/>
            <person name="Hayashi T."/>
        </authorList>
    </citation>
    <scope>NUCLEOTIDE SEQUENCE</scope>
    <source>
        <strain evidence="2">LMG 23639</strain>
    </source>
</reference>
<evidence type="ECO:0000313" key="3">
    <source>
        <dbReference type="Proteomes" id="UP001055102"/>
    </source>
</evidence>
<evidence type="ECO:0000313" key="2">
    <source>
        <dbReference type="EMBL" id="GJE06449.1"/>
    </source>
</evidence>
<dbReference type="Pfam" id="PF13946">
    <property type="entry name" value="DUF4214"/>
    <property type="match status" value="1"/>
</dbReference>
<name>A0ABQ4STA0_9HYPH</name>
<comment type="caution">
    <text evidence="2">The sequence shown here is derived from an EMBL/GenBank/DDBJ whole genome shotgun (WGS) entry which is preliminary data.</text>
</comment>
<accession>A0ABQ4STA0</accession>
<proteinExistence type="predicted"/>
<keyword evidence="3" id="KW-1185">Reference proteome</keyword>
<organism evidence="2 3">
    <name type="scientific">Methylobacterium jeotgali</name>
    <dbReference type="NCBI Taxonomy" id="381630"/>
    <lineage>
        <taxon>Bacteria</taxon>
        <taxon>Pseudomonadati</taxon>
        <taxon>Pseudomonadota</taxon>
        <taxon>Alphaproteobacteria</taxon>
        <taxon>Hyphomicrobiales</taxon>
        <taxon>Methylobacteriaceae</taxon>
        <taxon>Methylobacterium</taxon>
    </lineage>
</organism>
<evidence type="ECO:0000259" key="1">
    <source>
        <dbReference type="Pfam" id="PF13946"/>
    </source>
</evidence>
<feature type="domain" description="DUF4214" evidence="1">
    <location>
        <begin position="118"/>
        <end position="166"/>
    </location>
</feature>
<dbReference type="Proteomes" id="UP001055102">
    <property type="component" value="Unassembled WGS sequence"/>
</dbReference>
<dbReference type="InterPro" id="IPR025282">
    <property type="entry name" value="DUF4214"/>
</dbReference>
<protein>
    <recommendedName>
        <fullName evidence="1">DUF4214 domain-containing protein</fullName>
    </recommendedName>
</protein>
<gene>
    <name evidence="2" type="ORF">AOPFMNJM_1768</name>
</gene>
<dbReference type="EMBL" id="BPQR01000029">
    <property type="protein sequence ID" value="GJE06449.1"/>
    <property type="molecule type" value="Genomic_DNA"/>
</dbReference>
<reference evidence="2" key="1">
    <citation type="journal article" date="2021" name="Front. Microbiol.">
        <title>Comprehensive Comparative Genomics and Phenotyping of Methylobacterium Species.</title>
        <authorList>
            <person name="Alessa O."/>
            <person name="Ogura Y."/>
            <person name="Fujitani Y."/>
            <person name="Takami H."/>
            <person name="Hayashi T."/>
            <person name="Sahin N."/>
            <person name="Tani A."/>
        </authorList>
    </citation>
    <scope>NUCLEOTIDE SEQUENCE</scope>
    <source>
        <strain evidence="2">LMG 23639</strain>
    </source>
</reference>
<sequence length="184" mass="18550">MRPADADGCDGTECDGTVSAERDGESMAARAAAAAALAGFAVRSRFALRRALADIAAERLDALADGSGRPSFLPAEADDLIGTDPGAGSELLVYARPVAAPAATPYRLHAALAAGLAAPDCVARAYEAILGRPADAGGAAAYAQALAEGRLDRLALLRALAASEEGRGRGLAYRFAAMPTGRPA</sequence>